<dbReference type="PANTHER" id="PTHR30086">
    <property type="entry name" value="ARGININE EXPORTER PROTEIN ARGO"/>
    <property type="match status" value="1"/>
</dbReference>
<evidence type="ECO:0000256" key="2">
    <source>
        <dbReference type="ARBA" id="ARBA00022475"/>
    </source>
</evidence>
<keyword evidence="3 6" id="KW-0812">Transmembrane</keyword>
<evidence type="ECO:0000313" key="7">
    <source>
        <dbReference type="EMBL" id="NMQ18462.1"/>
    </source>
</evidence>
<gene>
    <name evidence="7" type="ORF">E4P82_04175</name>
</gene>
<keyword evidence="5 6" id="KW-0472">Membrane</keyword>
<dbReference type="Pfam" id="PF01810">
    <property type="entry name" value="LysE"/>
    <property type="match status" value="1"/>
</dbReference>
<evidence type="ECO:0000256" key="6">
    <source>
        <dbReference type="SAM" id="Phobius"/>
    </source>
</evidence>
<proteinExistence type="predicted"/>
<evidence type="ECO:0000256" key="1">
    <source>
        <dbReference type="ARBA" id="ARBA00004651"/>
    </source>
</evidence>
<feature type="transmembrane region" description="Helical" evidence="6">
    <location>
        <begin position="40"/>
        <end position="60"/>
    </location>
</feature>
<comment type="caution">
    <text evidence="7">The sequence shown here is derived from an EMBL/GenBank/DDBJ whole genome shotgun (WGS) entry which is preliminary data.</text>
</comment>
<dbReference type="Proteomes" id="UP000760480">
    <property type="component" value="Unassembled WGS sequence"/>
</dbReference>
<keyword evidence="2" id="KW-1003">Cell membrane</keyword>
<name>A0ABX1TGI4_9GAMM</name>
<evidence type="ECO:0000256" key="4">
    <source>
        <dbReference type="ARBA" id="ARBA00022989"/>
    </source>
</evidence>
<dbReference type="EMBL" id="SPMZ01000012">
    <property type="protein sequence ID" value="NMQ18462.1"/>
    <property type="molecule type" value="Genomic_DNA"/>
</dbReference>
<evidence type="ECO:0000256" key="3">
    <source>
        <dbReference type="ARBA" id="ARBA00022692"/>
    </source>
</evidence>
<reference evidence="7 8" key="1">
    <citation type="submission" date="2019-03" db="EMBL/GenBank/DDBJ databases">
        <title>Metabolic reconstructions from genomes of highly enriched 'Candidatus Accumulibacter' and 'Candidatus Competibacter' bioreactor populations.</title>
        <authorList>
            <person name="Annavajhala M.K."/>
            <person name="Welles L."/>
            <person name="Abbas B."/>
            <person name="Sorokin D."/>
            <person name="Park H."/>
            <person name="Van Loosdrecht M."/>
            <person name="Chandran K."/>
        </authorList>
    </citation>
    <scope>NUCLEOTIDE SEQUENCE [LARGE SCALE GENOMIC DNA]</scope>
    <source>
        <strain evidence="7 8">SBR_G</strain>
    </source>
</reference>
<feature type="transmembrane region" description="Helical" evidence="6">
    <location>
        <begin position="139"/>
        <end position="163"/>
    </location>
</feature>
<protein>
    <submittedName>
        <fullName evidence="7">LysE family translocator</fullName>
    </submittedName>
</protein>
<keyword evidence="8" id="KW-1185">Reference proteome</keyword>
<dbReference type="PANTHER" id="PTHR30086:SF20">
    <property type="entry name" value="ARGININE EXPORTER PROTEIN ARGO-RELATED"/>
    <property type="match status" value="1"/>
</dbReference>
<feature type="transmembrane region" description="Helical" evidence="6">
    <location>
        <begin position="175"/>
        <end position="195"/>
    </location>
</feature>
<dbReference type="InterPro" id="IPR001123">
    <property type="entry name" value="LeuE-type"/>
</dbReference>
<comment type="subcellular location">
    <subcellularLocation>
        <location evidence="1">Cell membrane</location>
        <topology evidence="1">Multi-pass membrane protein</topology>
    </subcellularLocation>
</comment>
<accession>A0ABX1TGI4</accession>
<evidence type="ECO:0000313" key="8">
    <source>
        <dbReference type="Proteomes" id="UP000760480"/>
    </source>
</evidence>
<keyword evidence="4 6" id="KW-1133">Transmembrane helix</keyword>
<organism evidence="7 8">
    <name type="scientific">Candidatus Competibacter phosphatis</name>
    <dbReference type="NCBI Taxonomy" id="221280"/>
    <lineage>
        <taxon>Bacteria</taxon>
        <taxon>Pseudomonadati</taxon>
        <taxon>Pseudomonadota</taxon>
        <taxon>Gammaproteobacteria</taxon>
        <taxon>Candidatus Competibacteraceae</taxon>
        <taxon>Candidatus Competibacter</taxon>
    </lineage>
</organism>
<sequence>MLGFAAAGLLLGLSGGLAPGPLLALVASETLRHGVRAGVAVALAPLLTDPPIVLAALLALRPLTGQDLPLALLHLGGGLYLAWLSLESLRFRGAALPPVASGNALRRGVIANFLNPNPYLFWLAVGAPTVLAAWRLEPLAAAAFIAAFYLPLVGAKAALALLLNRLRHALRSRGYVVLMRGLGGLLIAYALLWLYEGGRRLAMG</sequence>
<feature type="transmembrane region" description="Helical" evidence="6">
    <location>
        <begin position="67"/>
        <end position="86"/>
    </location>
</feature>
<evidence type="ECO:0000256" key="5">
    <source>
        <dbReference type="ARBA" id="ARBA00023136"/>
    </source>
</evidence>